<dbReference type="InterPro" id="IPR007642">
    <property type="entry name" value="RNA_pol_Rpb2_2"/>
</dbReference>
<evidence type="ECO:0000259" key="14">
    <source>
        <dbReference type="Pfam" id="PF04563"/>
    </source>
</evidence>
<dbReference type="Pfam" id="PF04561">
    <property type="entry name" value="RNA_pol_Rpb2_2"/>
    <property type="match status" value="1"/>
</dbReference>
<keyword evidence="5" id="KW-0479">Metal-binding</keyword>
<dbReference type="Gene3D" id="3.90.1110.10">
    <property type="entry name" value="RNA polymerase Rpb2, domain 2"/>
    <property type="match status" value="1"/>
</dbReference>
<feature type="compositionally biased region" description="Acidic residues" evidence="10">
    <location>
        <begin position="1219"/>
        <end position="1243"/>
    </location>
</feature>
<dbReference type="InterPro" id="IPR037033">
    <property type="entry name" value="DNA-dir_RNAP_su2_hyb_sf"/>
</dbReference>
<dbReference type="FunFam" id="3.90.1100.10:FF:000003">
    <property type="entry name" value="DNA-directed RNA polymerase subunit beta"/>
    <property type="match status" value="1"/>
</dbReference>
<dbReference type="NCBIfam" id="NF007175">
    <property type="entry name" value="PRK09606.1"/>
    <property type="match status" value="1"/>
</dbReference>
<dbReference type="Pfam" id="PF04566">
    <property type="entry name" value="RNA_pol_Rpb2_4"/>
    <property type="match status" value="1"/>
</dbReference>
<dbReference type="Gene3D" id="2.40.270.10">
    <property type="entry name" value="DNA-directed RNA polymerase, subunit 2, domain 6"/>
    <property type="match status" value="1"/>
</dbReference>
<sequence length="1277" mass="144498">MYGGDEYGAALYDDDITQTDAWSVISSYFHEKGLVRQQLDSFNEFIDTGLQEIVDDSGDLLIEATNQFAVGQEHEVERSRVHVNFGQIYVGRPMVNEIDGTQNHVNPQEARLRNLTYAAPLYADVTVTEEQYDEESPTKWEALQANSYPKERIGWMPIMLRSDHCVLKSMGLDDKGLTELGECQFDQGGYFIINGSEKVIIAQERMSNNHVYCFKKDPRHKYSWVVECRSHVDQGGRPTSTIYLQMYRKVTRGFDQHFRDNIRTTLPYIREDVPVIIVFRALGFIDDKEIVERIVYDFSDAEMMRKLRASIDEALIVQTQEDALNFIGMRGSAENVSRRERVNYAREILRKELLPHVGSDESCDTQKSFFLGYTVNKLLLCSLDRMEEDDRDHYGKKRLDLAGPLLAQQFRLLFRRLAKDVKKDVERMLTNDRGQVYVPSAIKSSTITNGIRYALATGNWGDRKTPIKAGVSQVLNRLTYASALSHLRRLNTPLDRTGKQAKPRQLHNTHWGMVCPAETPEGQAVGLTKNLALMAEISTKSTAMPIIQFLDEFGLERFTDISAHDLGDPRVTKIFVDGNWVGISRDARNLTDQVRQLRRSGGFNAEVSVVRDIRNSELRIYTDAGRVLRPLFVVEPDEDGQRRLRMRKVHQRKLDDREDAYSWSDLMEEGVVELIDTEEEETVLIAMQPEDVREVDQAYTHCEIHPSMILGICASIIPFPDHNQSPRNTYQSAMGKQAMGIYASNFQVRMDQMAHVLHYPQKPLGTTRSMEYLHFRDLPSGFNAVVAIMIYSGYNQEDSLIQNMSAHDYGLFRSSYFKVYQDVEKSTSLTGLSSSMAMECFEKPSRTECDSRMDGDYDKLDDDGLVAPGTRVSGKDIVIGKTVPNRMLGPDGAPPRFAKRDMSTSLKKTENGVVDRVMLTVNSDGDKFVKVRIRNERFPQIGDKFASRHGQKGTIGMTYRREDMPFTEEGIVPDIIVNPHAIPSRMTVGHLIECLLSKVACLRGFEGDATPFMPVTVQDIAEQLHKKGYQQYGNEAMNSGHTGKPLHAKVFLGPTFYQRLKHLVDDKIHSRARGPVAMLTRQPMEGRAREGGLRMGEMERDCLVAHGTSAFLFDRFYEHSDAYRIHICESCGYMAKANLTKQTFSCDLPQCKGAKISQVRIPYACKLLFQELMSMCIAPRIFVDRVRPQAHISAVAPTTETQRPVPSGMVYGEEVKGMDEDEKPGDELDEYRPGEEDEEEDMDPGAAAAALPTADYGSTKADPQQPPAALAADMEEG</sequence>
<dbReference type="InterPro" id="IPR037034">
    <property type="entry name" value="RNA_pol_Rpb2_2_sf"/>
</dbReference>
<dbReference type="InterPro" id="IPR015712">
    <property type="entry name" value="DNA-dir_RNA_pol_su2"/>
</dbReference>
<evidence type="ECO:0000256" key="2">
    <source>
        <dbReference type="ARBA" id="ARBA00022478"/>
    </source>
</evidence>
<dbReference type="FunFam" id="3.90.1800.10:FF:000002">
    <property type="entry name" value="DNA-directed RNA polymerase subunit beta"/>
    <property type="match status" value="1"/>
</dbReference>
<feature type="domain" description="RNA polymerase Rpb2" evidence="16">
    <location>
        <begin position="574"/>
        <end position="635"/>
    </location>
</feature>
<evidence type="ECO:0000259" key="17">
    <source>
        <dbReference type="Pfam" id="PF04567"/>
    </source>
</evidence>
<dbReference type="GO" id="GO:0032549">
    <property type="term" value="F:ribonucleoside binding"/>
    <property type="evidence" value="ECO:0007669"/>
    <property type="project" value="InterPro"/>
</dbReference>
<accession>A0A7S2WG72</accession>
<dbReference type="PANTHER" id="PTHR20856">
    <property type="entry name" value="DNA-DIRECTED RNA POLYMERASE I SUBUNIT 2"/>
    <property type="match status" value="1"/>
</dbReference>
<dbReference type="InterPro" id="IPR007121">
    <property type="entry name" value="RNA_pol_bsu_CS"/>
</dbReference>
<evidence type="ECO:0000256" key="4">
    <source>
        <dbReference type="ARBA" id="ARBA00022695"/>
    </source>
</evidence>
<dbReference type="Gene3D" id="2.40.50.150">
    <property type="match status" value="1"/>
</dbReference>
<dbReference type="Pfam" id="PF04560">
    <property type="entry name" value="RNA_pol_Rpb2_7"/>
    <property type="match status" value="1"/>
</dbReference>
<protein>
    <recommendedName>
        <fullName evidence="9">DNA-directed RNA polymerase subunit beta</fullName>
        <ecNumber evidence="9">2.7.7.6</ecNumber>
    </recommendedName>
</protein>
<dbReference type="GO" id="GO:0003677">
    <property type="term" value="F:DNA binding"/>
    <property type="evidence" value="ECO:0007669"/>
    <property type="project" value="InterPro"/>
</dbReference>
<dbReference type="InterPro" id="IPR007646">
    <property type="entry name" value="RNA_pol_Rpb2_4"/>
</dbReference>
<evidence type="ECO:0000256" key="10">
    <source>
        <dbReference type="SAM" id="MobiDB-lite"/>
    </source>
</evidence>
<feature type="domain" description="DNA-directed RNA polymerase subunit 2 hybrid-binding" evidence="11">
    <location>
        <begin position="713"/>
        <end position="1089"/>
    </location>
</feature>
<evidence type="ECO:0000256" key="6">
    <source>
        <dbReference type="ARBA" id="ARBA00022833"/>
    </source>
</evidence>
<feature type="region of interest" description="Disordered" evidence="10">
    <location>
        <begin position="1214"/>
        <end position="1277"/>
    </location>
</feature>
<dbReference type="InterPro" id="IPR007644">
    <property type="entry name" value="RNA_pol_bsu_protrusion"/>
</dbReference>
<dbReference type="PROSITE" id="PS01166">
    <property type="entry name" value="RNA_POL_BETA"/>
    <property type="match status" value="1"/>
</dbReference>
<evidence type="ECO:0000256" key="7">
    <source>
        <dbReference type="ARBA" id="ARBA00023163"/>
    </source>
</evidence>
<dbReference type="InterPro" id="IPR007647">
    <property type="entry name" value="RNA_pol_Rpb2_5"/>
</dbReference>
<dbReference type="Pfam" id="PF04567">
    <property type="entry name" value="RNA_pol_Rpb2_5"/>
    <property type="match status" value="1"/>
</dbReference>
<feature type="compositionally biased region" description="Low complexity" evidence="10">
    <location>
        <begin position="1244"/>
        <end position="1277"/>
    </location>
</feature>
<feature type="domain" description="RNA polymerase Rpb2" evidence="12">
    <location>
        <begin position="1091"/>
        <end position="1183"/>
    </location>
</feature>
<dbReference type="GO" id="GO:0000428">
    <property type="term" value="C:DNA-directed RNA polymerase complex"/>
    <property type="evidence" value="ECO:0007669"/>
    <property type="project" value="UniProtKB-KW"/>
</dbReference>
<evidence type="ECO:0000259" key="16">
    <source>
        <dbReference type="Pfam" id="PF04566"/>
    </source>
</evidence>
<keyword evidence="2 9" id="KW-0240">DNA-directed RNA polymerase</keyword>
<evidence type="ECO:0000256" key="1">
    <source>
        <dbReference type="ARBA" id="ARBA00006835"/>
    </source>
</evidence>
<dbReference type="Pfam" id="PF04565">
    <property type="entry name" value="RNA_pol_Rpb2_3"/>
    <property type="match status" value="1"/>
</dbReference>
<organism evidence="18">
    <name type="scientific">Rhizochromulina marina</name>
    <dbReference type="NCBI Taxonomy" id="1034831"/>
    <lineage>
        <taxon>Eukaryota</taxon>
        <taxon>Sar</taxon>
        <taxon>Stramenopiles</taxon>
        <taxon>Ochrophyta</taxon>
        <taxon>Dictyochophyceae</taxon>
        <taxon>Rhizochromulinales</taxon>
        <taxon>Rhizochromulina</taxon>
    </lineage>
</organism>
<comment type="function">
    <text evidence="9">DNA-dependent RNA polymerase catalyzes the transcription of DNA into RNA using the four ribonucleoside triphosphates as substrates.</text>
</comment>
<evidence type="ECO:0000256" key="9">
    <source>
        <dbReference type="RuleBase" id="RU363031"/>
    </source>
</evidence>
<evidence type="ECO:0000256" key="3">
    <source>
        <dbReference type="ARBA" id="ARBA00022679"/>
    </source>
</evidence>
<dbReference type="EC" id="2.7.7.6" evidence="9"/>
<dbReference type="InterPro" id="IPR007641">
    <property type="entry name" value="RNA_pol_Rpb2_7"/>
</dbReference>
<keyword evidence="4 9" id="KW-0548">Nucleotidyltransferase</keyword>
<keyword evidence="3 9" id="KW-0808">Transferase</keyword>
<comment type="similarity">
    <text evidence="1 8">Belongs to the RNA polymerase beta chain family.</text>
</comment>
<dbReference type="InterPro" id="IPR007645">
    <property type="entry name" value="RNA_pol_Rpb2_3"/>
</dbReference>
<comment type="catalytic activity">
    <reaction evidence="9">
        <text>RNA(n) + a ribonucleoside 5'-triphosphate = RNA(n+1) + diphosphate</text>
        <dbReference type="Rhea" id="RHEA:21248"/>
        <dbReference type="Rhea" id="RHEA-COMP:14527"/>
        <dbReference type="Rhea" id="RHEA-COMP:17342"/>
        <dbReference type="ChEBI" id="CHEBI:33019"/>
        <dbReference type="ChEBI" id="CHEBI:61557"/>
        <dbReference type="ChEBI" id="CHEBI:140395"/>
        <dbReference type="EC" id="2.7.7.6"/>
    </reaction>
</comment>
<evidence type="ECO:0000313" key="18">
    <source>
        <dbReference type="EMBL" id="CAD9686009.1"/>
    </source>
</evidence>
<name>A0A7S2WG72_9STRA</name>
<dbReference type="InterPro" id="IPR007120">
    <property type="entry name" value="DNA-dir_RNAP_su2_dom"/>
</dbReference>
<evidence type="ECO:0000259" key="11">
    <source>
        <dbReference type="Pfam" id="PF00562"/>
    </source>
</evidence>
<feature type="domain" description="RNA polymerase beta subunit protrusion" evidence="14">
    <location>
        <begin position="33"/>
        <end position="449"/>
    </location>
</feature>
<evidence type="ECO:0000259" key="13">
    <source>
        <dbReference type="Pfam" id="PF04561"/>
    </source>
</evidence>
<gene>
    <name evidence="18" type="ORF">RMAR1173_LOCUS9906</name>
</gene>
<feature type="domain" description="RNA polymerase Rpb2" evidence="17">
    <location>
        <begin position="663"/>
        <end position="706"/>
    </location>
</feature>
<dbReference type="Pfam" id="PF00562">
    <property type="entry name" value="RNA_pol_Rpb2_6"/>
    <property type="match status" value="1"/>
</dbReference>
<feature type="domain" description="RNA polymerase Rpb2" evidence="13">
    <location>
        <begin position="208"/>
        <end position="400"/>
    </location>
</feature>
<evidence type="ECO:0000256" key="5">
    <source>
        <dbReference type="ARBA" id="ARBA00022723"/>
    </source>
</evidence>
<evidence type="ECO:0000259" key="15">
    <source>
        <dbReference type="Pfam" id="PF04565"/>
    </source>
</evidence>
<keyword evidence="7 9" id="KW-0804">Transcription</keyword>
<keyword evidence="6" id="KW-0862">Zinc</keyword>
<dbReference type="AlphaFoldDB" id="A0A7S2WG72"/>
<dbReference type="Gene3D" id="3.90.1100.10">
    <property type="match status" value="2"/>
</dbReference>
<dbReference type="GO" id="GO:0006351">
    <property type="term" value="P:DNA-templated transcription"/>
    <property type="evidence" value="ECO:0007669"/>
    <property type="project" value="InterPro"/>
</dbReference>
<dbReference type="SUPFAM" id="SSF64484">
    <property type="entry name" value="beta and beta-prime subunits of DNA dependent RNA-polymerase"/>
    <property type="match status" value="1"/>
</dbReference>
<dbReference type="Pfam" id="PF04563">
    <property type="entry name" value="RNA_pol_Rpb2_1"/>
    <property type="match status" value="1"/>
</dbReference>
<dbReference type="CDD" id="cd00653">
    <property type="entry name" value="RNA_pol_B_RPB2"/>
    <property type="match status" value="1"/>
</dbReference>
<dbReference type="GO" id="GO:0003899">
    <property type="term" value="F:DNA-directed RNA polymerase activity"/>
    <property type="evidence" value="ECO:0007669"/>
    <property type="project" value="UniProtKB-EC"/>
</dbReference>
<evidence type="ECO:0000259" key="12">
    <source>
        <dbReference type="Pfam" id="PF04560"/>
    </source>
</evidence>
<dbReference type="InterPro" id="IPR014724">
    <property type="entry name" value="RNA_pol_RPB2_OB-fold"/>
</dbReference>
<feature type="domain" description="RNA polymerase Rpb2" evidence="15">
    <location>
        <begin position="473"/>
        <end position="537"/>
    </location>
</feature>
<dbReference type="Gene3D" id="3.90.1800.10">
    <property type="entry name" value="RNA polymerase alpha subunit dimerisation domain"/>
    <property type="match status" value="1"/>
</dbReference>
<evidence type="ECO:0000256" key="8">
    <source>
        <dbReference type="RuleBase" id="RU000434"/>
    </source>
</evidence>
<reference evidence="18" key="1">
    <citation type="submission" date="2021-01" db="EMBL/GenBank/DDBJ databases">
        <authorList>
            <person name="Corre E."/>
            <person name="Pelletier E."/>
            <person name="Niang G."/>
            <person name="Scheremetjew M."/>
            <person name="Finn R."/>
            <person name="Kale V."/>
            <person name="Holt S."/>
            <person name="Cochrane G."/>
            <person name="Meng A."/>
            <person name="Brown T."/>
            <person name="Cohen L."/>
        </authorList>
    </citation>
    <scope>NUCLEOTIDE SEQUENCE</scope>
    <source>
        <strain evidence="18">CCMP1243</strain>
    </source>
</reference>
<dbReference type="GO" id="GO:0046872">
    <property type="term" value="F:metal ion binding"/>
    <property type="evidence" value="ECO:0007669"/>
    <property type="project" value="UniProtKB-KW"/>
</dbReference>
<proteinExistence type="inferred from homology"/>
<dbReference type="EMBL" id="HBHJ01015025">
    <property type="protein sequence ID" value="CAD9686009.1"/>
    <property type="molecule type" value="Transcribed_RNA"/>
</dbReference>